<proteinExistence type="predicted"/>
<evidence type="ECO:0000313" key="3">
    <source>
        <dbReference type="EMBL" id="KAA3679251.1"/>
    </source>
</evidence>
<dbReference type="InterPro" id="IPR002048">
    <property type="entry name" value="EF_hand_dom"/>
</dbReference>
<dbReference type="GO" id="GO:0005509">
    <property type="term" value="F:calcium ion binding"/>
    <property type="evidence" value="ECO:0007669"/>
    <property type="project" value="InterPro"/>
</dbReference>
<keyword evidence="1" id="KW-0106">Calcium</keyword>
<feature type="domain" description="EF-hand" evidence="2">
    <location>
        <begin position="6"/>
        <end position="41"/>
    </location>
</feature>
<reference evidence="3 4" key="1">
    <citation type="journal article" date="2019" name="Gigascience">
        <title>Whole-genome sequence of the oriental lung fluke Paragonimus westermani.</title>
        <authorList>
            <person name="Oey H."/>
            <person name="Zakrzewski M."/>
            <person name="Narain K."/>
            <person name="Devi K.R."/>
            <person name="Agatsuma T."/>
            <person name="Nawaratna S."/>
            <person name="Gobert G.N."/>
            <person name="Jones M.K."/>
            <person name="Ragan M.A."/>
            <person name="McManus D.P."/>
            <person name="Krause L."/>
        </authorList>
    </citation>
    <scope>NUCLEOTIDE SEQUENCE [LARGE SCALE GENOMIC DNA]</scope>
    <source>
        <strain evidence="3 4">IND2009</strain>
    </source>
</reference>
<accession>A0A5J4NUP7</accession>
<dbReference type="Pfam" id="PF13202">
    <property type="entry name" value="EF-hand_5"/>
    <property type="match status" value="1"/>
</dbReference>
<dbReference type="InterPro" id="IPR011992">
    <property type="entry name" value="EF-hand-dom_pair"/>
</dbReference>
<dbReference type="Gene3D" id="1.10.238.10">
    <property type="entry name" value="EF-hand"/>
    <property type="match status" value="1"/>
</dbReference>
<dbReference type="EMBL" id="QNGE01000797">
    <property type="protein sequence ID" value="KAA3679251.1"/>
    <property type="molecule type" value="Genomic_DNA"/>
</dbReference>
<dbReference type="SMART" id="SM00054">
    <property type="entry name" value="EFh"/>
    <property type="match status" value="3"/>
</dbReference>
<comment type="caution">
    <text evidence="3">The sequence shown here is derived from an EMBL/GenBank/DDBJ whole genome shotgun (WGS) entry which is preliminary data.</text>
</comment>
<dbReference type="PROSITE" id="PS50222">
    <property type="entry name" value="EF_HAND_2"/>
    <property type="match status" value="2"/>
</dbReference>
<dbReference type="Pfam" id="PF13499">
    <property type="entry name" value="EF-hand_7"/>
    <property type="match status" value="1"/>
</dbReference>
<evidence type="ECO:0000313" key="4">
    <source>
        <dbReference type="Proteomes" id="UP000324629"/>
    </source>
</evidence>
<name>A0A5J4NUP7_9TREM</name>
<organism evidence="3 4">
    <name type="scientific">Paragonimus westermani</name>
    <dbReference type="NCBI Taxonomy" id="34504"/>
    <lineage>
        <taxon>Eukaryota</taxon>
        <taxon>Metazoa</taxon>
        <taxon>Spiralia</taxon>
        <taxon>Lophotrochozoa</taxon>
        <taxon>Platyhelminthes</taxon>
        <taxon>Trematoda</taxon>
        <taxon>Digenea</taxon>
        <taxon>Plagiorchiida</taxon>
        <taxon>Troglotremata</taxon>
        <taxon>Troglotrematidae</taxon>
        <taxon>Paragonimus</taxon>
    </lineage>
</organism>
<protein>
    <recommendedName>
        <fullName evidence="2">EF-hand domain-containing protein</fullName>
    </recommendedName>
</protein>
<dbReference type="InterPro" id="IPR018247">
    <property type="entry name" value="EF_Hand_1_Ca_BS"/>
</dbReference>
<dbReference type="SUPFAM" id="SSF47473">
    <property type="entry name" value="EF-hand"/>
    <property type="match status" value="1"/>
</dbReference>
<evidence type="ECO:0000259" key="2">
    <source>
        <dbReference type="PROSITE" id="PS50222"/>
    </source>
</evidence>
<evidence type="ECO:0000256" key="1">
    <source>
        <dbReference type="ARBA" id="ARBA00022837"/>
    </source>
</evidence>
<gene>
    <name evidence="3" type="ORF">DEA37_0013413</name>
</gene>
<keyword evidence="4" id="KW-1185">Reference proteome</keyword>
<feature type="domain" description="EF-hand" evidence="2">
    <location>
        <begin position="96"/>
        <end position="131"/>
    </location>
</feature>
<dbReference type="PROSITE" id="PS00018">
    <property type="entry name" value="EF_HAND_1"/>
    <property type="match status" value="1"/>
</dbReference>
<dbReference type="AlphaFoldDB" id="A0A5J4NUP7"/>
<sequence>MPMSSTTRDGLLMLFRMLDTDENNSISLQELTSELAKFGFRKKQIEAFLNTFDLNGDTEITLDEYKLKLEIPFESPDELRINHFLDSESSENPLSPHAEKLMDLFAELDKDKNARISKKELTDSLVKRNFKKQQIEASLVGIF</sequence>
<dbReference type="Proteomes" id="UP000324629">
    <property type="component" value="Unassembled WGS sequence"/>
</dbReference>